<evidence type="ECO:0000256" key="1">
    <source>
        <dbReference type="SAM" id="Phobius"/>
    </source>
</evidence>
<keyword evidence="1" id="KW-0812">Transmembrane</keyword>
<keyword evidence="1" id="KW-0472">Membrane</keyword>
<name>Q0FJJ1_SALBH</name>
<organism evidence="2 3">
    <name type="scientific">Salipiger bermudensis (strain DSM 26914 / JCM 13377 / KCTC 12554 / HTCC2601)</name>
    <name type="common">Pelagibaca bermudensis</name>
    <dbReference type="NCBI Taxonomy" id="314265"/>
    <lineage>
        <taxon>Bacteria</taxon>
        <taxon>Pseudomonadati</taxon>
        <taxon>Pseudomonadota</taxon>
        <taxon>Alphaproteobacteria</taxon>
        <taxon>Rhodobacterales</taxon>
        <taxon>Roseobacteraceae</taxon>
        <taxon>Salipiger</taxon>
    </lineage>
</organism>
<evidence type="ECO:0000313" key="2">
    <source>
        <dbReference type="EMBL" id="EAU44367.1"/>
    </source>
</evidence>
<feature type="transmembrane region" description="Helical" evidence="1">
    <location>
        <begin position="53"/>
        <end position="75"/>
    </location>
</feature>
<evidence type="ECO:0000313" key="3">
    <source>
        <dbReference type="Proteomes" id="UP000006230"/>
    </source>
</evidence>
<sequence>MPVSDRRLDYEPFACAPALKLEAHEQMSRLQLDALNARLDRLELLLERLERRMWLAVSGVAGVIVAQAFQSVIVATP</sequence>
<dbReference type="EMBL" id="AATQ01000048">
    <property type="protein sequence ID" value="EAU44367.1"/>
    <property type="molecule type" value="Genomic_DNA"/>
</dbReference>
<gene>
    <name evidence="2" type="ORF">R2601_08466</name>
</gene>
<protein>
    <submittedName>
        <fullName evidence="2">Uncharacterized protein</fullName>
    </submittedName>
</protein>
<dbReference type="AlphaFoldDB" id="Q0FJJ1"/>
<reference evidence="2 3" key="1">
    <citation type="journal article" date="2010" name="J. Bacteriol.">
        <title>Genome sequences of Pelagibaca bermudensis HTCC2601T and Maritimibacter alkaliphilus HTCC2654T, the type strains of two marine Roseobacter genera.</title>
        <authorList>
            <person name="Thrash J.C."/>
            <person name="Cho J.C."/>
            <person name="Ferriera S."/>
            <person name="Johnson J."/>
            <person name="Vergin K.L."/>
            <person name="Giovannoni S.J."/>
        </authorList>
    </citation>
    <scope>NUCLEOTIDE SEQUENCE [LARGE SCALE GENOMIC DNA]</scope>
    <source>
        <strain evidence="3">DSM 26914 / JCM 13377 / KCTC 12554 / HTCC2601</strain>
    </source>
</reference>
<proteinExistence type="predicted"/>
<dbReference type="STRING" id="314265.R2601_08466"/>
<dbReference type="HOGENOM" id="CLU_189785_0_0_5"/>
<dbReference type="eggNOG" id="ENOG5032ZID">
    <property type="taxonomic scope" value="Bacteria"/>
</dbReference>
<comment type="caution">
    <text evidence="2">The sequence shown here is derived from an EMBL/GenBank/DDBJ whole genome shotgun (WGS) entry which is preliminary data.</text>
</comment>
<keyword evidence="1" id="KW-1133">Transmembrane helix</keyword>
<accession>Q0FJJ1</accession>
<keyword evidence="3" id="KW-1185">Reference proteome</keyword>
<dbReference type="Proteomes" id="UP000006230">
    <property type="component" value="Unassembled WGS sequence"/>
</dbReference>
<dbReference type="RefSeq" id="WP_007792132.1">
    <property type="nucleotide sequence ID" value="NZ_DS022276.1"/>
</dbReference>